<dbReference type="EMBL" id="FOTW01000022">
    <property type="protein sequence ID" value="SFM50693.1"/>
    <property type="molecule type" value="Genomic_DNA"/>
</dbReference>
<keyword evidence="4" id="KW-1185">Reference proteome</keyword>
<protein>
    <submittedName>
        <fullName evidence="3">PEP-CTERM protein-sorting domain-containing protein</fullName>
    </submittedName>
</protein>
<dbReference type="STRING" id="758825.SAMN02982985_04295"/>
<dbReference type="OrthoDB" id="8701420at2"/>
<dbReference type="InterPro" id="IPR013424">
    <property type="entry name" value="Ice-binding_C"/>
</dbReference>
<dbReference type="AlphaFoldDB" id="A0A1I4RFJ2"/>
<reference evidence="3 4" key="1">
    <citation type="submission" date="2016-10" db="EMBL/GenBank/DDBJ databases">
        <authorList>
            <person name="de Groot N.N."/>
        </authorList>
    </citation>
    <scope>NUCLEOTIDE SEQUENCE [LARGE SCALE GENOMIC DNA]</scope>
    <source>
        <strain evidence="3 4">ATCC 43154</strain>
    </source>
</reference>
<feature type="signal peptide" evidence="1">
    <location>
        <begin position="1"/>
        <end position="23"/>
    </location>
</feature>
<feature type="domain" description="Ice-binding protein C-terminal" evidence="2">
    <location>
        <begin position="213"/>
        <end position="237"/>
    </location>
</feature>
<dbReference type="RefSeq" id="WP_093389759.1">
    <property type="nucleotide sequence ID" value="NZ_FOTW01000022.1"/>
</dbReference>
<evidence type="ECO:0000313" key="4">
    <source>
        <dbReference type="Proteomes" id="UP000199470"/>
    </source>
</evidence>
<evidence type="ECO:0000313" key="3">
    <source>
        <dbReference type="EMBL" id="SFM50693.1"/>
    </source>
</evidence>
<dbReference type="NCBIfam" id="NF035944">
    <property type="entry name" value="PEPxxWA-CTERM"/>
    <property type="match status" value="1"/>
</dbReference>
<gene>
    <name evidence="3" type="ORF">SAMN02982985_04295</name>
</gene>
<dbReference type="Pfam" id="PF07589">
    <property type="entry name" value="PEP-CTERM"/>
    <property type="match status" value="1"/>
</dbReference>
<evidence type="ECO:0000259" key="2">
    <source>
        <dbReference type="Pfam" id="PF07589"/>
    </source>
</evidence>
<organism evidence="3 4">
    <name type="scientific">Rugamonas rubra</name>
    <dbReference type="NCBI Taxonomy" id="758825"/>
    <lineage>
        <taxon>Bacteria</taxon>
        <taxon>Pseudomonadati</taxon>
        <taxon>Pseudomonadota</taxon>
        <taxon>Betaproteobacteria</taxon>
        <taxon>Burkholderiales</taxon>
        <taxon>Oxalobacteraceae</taxon>
        <taxon>Telluria group</taxon>
        <taxon>Rugamonas</taxon>
    </lineage>
</organism>
<keyword evidence="1" id="KW-0732">Signal</keyword>
<sequence>MRLNTIKLAIAGFAALSTFSAQATELVKNGGFEQVSGIGQFNHNVTVSDWSSNGYNFVFAAGSADTTGSVGSYGALTLWGANNGGNNPLATSHNGGNFIAADGAFEVSPIQQTINGLVVGQKYTVNFEWAAAQQSGFDGATTEQWVVNLGNNAATQQSTAVYHNPSHSSSGWMKESMTFTAAGTSQILSFLAVGTPEGKPPFSLLDGVSMTSAVPEPSSWAMLFAGLGMVGFMARRRQGNAA</sequence>
<name>A0A1I4RFJ2_9BURK</name>
<proteinExistence type="predicted"/>
<feature type="chain" id="PRO_5011796532" evidence="1">
    <location>
        <begin position="24"/>
        <end position="242"/>
    </location>
</feature>
<accession>A0A1I4RFJ2</accession>
<dbReference type="Proteomes" id="UP000199470">
    <property type="component" value="Unassembled WGS sequence"/>
</dbReference>
<evidence type="ECO:0000256" key="1">
    <source>
        <dbReference type="SAM" id="SignalP"/>
    </source>
</evidence>
<dbReference type="NCBIfam" id="TIGR02595">
    <property type="entry name" value="PEP_CTERM"/>
    <property type="match status" value="1"/>
</dbReference>